<dbReference type="InterPro" id="IPR045857">
    <property type="entry name" value="O16G_dom_2"/>
</dbReference>
<accession>A0ABR9R791</accession>
<dbReference type="Proteomes" id="UP000806211">
    <property type="component" value="Unassembled WGS sequence"/>
</dbReference>
<sequence length="629" mass="70998">MTNPFIFDPRDPESKFPYGAVPAGTQVRFTVRPPRAGGYSRVILTARFESRDNAVVERILLWHGIEGARDVFTGTLETGEYVGLVWYTLRLEGLDGRSAELGKYQLTVYDDSETVPGWFGEGLTYQIFPDRFRRRAIPDPTGMVGGRTVHQSWEEEPVYLPDEHGEIRNRDFFGGSLAGVREKLTYLRRLGVETIYFCPIFEGVENHRYGTGDYEKIDPMLGDEAQFRLLCEEAHHLGMRIMLDGVFNHTGYISRYFNGDGSYPSEVPGAAQSTESPYYPWYHFTHWPDRYDSWWGIYSLPAVNESESTYLDYIIRGENSIVKRWLRAGADGWRLDVADELPDSFVHALHTAAREAKKDAVVIGEVWEDGSNKIAYGVRRKHILGGHCDGLMNYPFRNAAISYLLGGDARWFRETMEGLRANYPSTAYYSAMNALGTHDTPRILTLLGVGSPCTEYPKSWRADFRMSEEEYARGKARLKLGAVLLYAFPGSPTLYYGDEAGMEGFEDPFNRRTFPWGREDSELVSWFTALGCIRSWSQALRKGDISYVEADGPVLAFRRTWEEESMLVALNAGAEPASLPLSGPMKDLLTGEVFPAPGARTMEAALPPCTARLLVPLRLHLACRAKETI</sequence>
<evidence type="ECO:0000259" key="4">
    <source>
        <dbReference type="SMART" id="SM00642"/>
    </source>
</evidence>
<dbReference type="CDD" id="cd11338">
    <property type="entry name" value="AmyAc_CMD"/>
    <property type="match status" value="1"/>
</dbReference>
<keyword evidence="2" id="KW-0378">Hydrolase</keyword>
<name>A0ABR9R791_9FIRM</name>
<dbReference type="SMART" id="SM00642">
    <property type="entry name" value="Aamy"/>
    <property type="match status" value="1"/>
</dbReference>
<feature type="domain" description="Glycosyl hydrolase family 13 catalytic" evidence="4">
    <location>
        <begin position="126"/>
        <end position="534"/>
    </location>
</feature>
<evidence type="ECO:0000313" key="6">
    <source>
        <dbReference type="Proteomes" id="UP000806211"/>
    </source>
</evidence>
<dbReference type="Gene3D" id="3.20.20.80">
    <property type="entry name" value="Glycosidases"/>
    <property type="match status" value="1"/>
</dbReference>
<dbReference type="PANTHER" id="PTHR10357">
    <property type="entry name" value="ALPHA-AMYLASE FAMILY MEMBER"/>
    <property type="match status" value="1"/>
</dbReference>
<organism evidence="5 6">
    <name type="scientific">Pseudoflavonifractor gallinarum</name>
    <dbReference type="NCBI Taxonomy" id="2779352"/>
    <lineage>
        <taxon>Bacteria</taxon>
        <taxon>Bacillati</taxon>
        <taxon>Bacillota</taxon>
        <taxon>Clostridia</taxon>
        <taxon>Eubacteriales</taxon>
        <taxon>Oscillospiraceae</taxon>
        <taxon>Pseudoflavonifractor</taxon>
    </lineage>
</organism>
<evidence type="ECO:0000256" key="2">
    <source>
        <dbReference type="ARBA" id="ARBA00022801"/>
    </source>
</evidence>
<comment type="caution">
    <text evidence="5">The sequence shown here is derived from an EMBL/GenBank/DDBJ whole genome shotgun (WGS) entry which is preliminary data.</text>
</comment>
<keyword evidence="3" id="KW-0326">Glycosidase</keyword>
<dbReference type="Gene3D" id="3.90.400.10">
    <property type="entry name" value="Oligo-1,6-glucosidase, Domain 2"/>
    <property type="match status" value="1"/>
</dbReference>
<dbReference type="RefSeq" id="WP_193535829.1">
    <property type="nucleotide sequence ID" value="NZ_JADCKF010000001.1"/>
</dbReference>
<proteinExistence type="inferred from homology"/>
<comment type="similarity">
    <text evidence="1">Belongs to the glycosyl hydrolase 13 family.</text>
</comment>
<reference evidence="5 6" key="1">
    <citation type="submission" date="2020-10" db="EMBL/GenBank/DDBJ databases">
        <title>ChiBAC.</title>
        <authorList>
            <person name="Zenner C."/>
            <person name="Hitch T.C.A."/>
            <person name="Clavel T."/>
        </authorList>
    </citation>
    <scope>NUCLEOTIDE SEQUENCE [LARGE SCALE GENOMIC DNA]</scope>
    <source>
        <strain evidence="5 6">DSM 107456</strain>
    </source>
</reference>
<evidence type="ECO:0000256" key="3">
    <source>
        <dbReference type="ARBA" id="ARBA00023295"/>
    </source>
</evidence>
<dbReference type="SUPFAM" id="SSF51011">
    <property type="entry name" value="Glycosyl hydrolase domain"/>
    <property type="match status" value="1"/>
</dbReference>
<dbReference type="EMBL" id="JADCKF010000001">
    <property type="protein sequence ID" value="MBE5054558.1"/>
    <property type="molecule type" value="Genomic_DNA"/>
</dbReference>
<dbReference type="InterPro" id="IPR006047">
    <property type="entry name" value="GH13_cat_dom"/>
</dbReference>
<dbReference type="PANTHER" id="PTHR10357:SF210">
    <property type="entry name" value="MALTODEXTRIN GLUCOSIDASE"/>
    <property type="match status" value="1"/>
</dbReference>
<keyword evidence="6" id="KW-1185">Reference proteome</keyword>
<dbReference type="Pfam" id="PF00128">
    <property type="entry name" value="Alpha-amylase"/>
    <property type="match status" value="1"/>
</dbReference>
<dbReference type="InterPro" id="IPR017853">
    <property type="entry name" value="GH"/>
</dbReference>
<dbReference type="SUPFAM" id="SSF51445">
    <property type="entry name" value="(Trans)glycosidases"/>
    <property type="match status" value="1"/>
</dbReference>
<evidence type="ECO:0000256" key="1">
    <source>
        <dbReference type="ARBA" id="ARBA00008061"/>
    </source>
</evidence>
<evidence type="ECO:0000313" key="5">
    <source>
        <dbReference type="EMBL" id="MBE5054558.1"/>
    </source>
</evidence>
<dbReference type="InterPro" id="IPR032091">
    <property type="entry name" value="Malt_amylase-like_C"/>
</dbReference>
<dbReference type="Pfam" id="PF16657">
    <property type="entry name" value="Malt_amylase_C"/>
    <property type="match status" value="1"/>
</dbReference>
<dbReference type="Gene3D" id="2.60.40.1180">
    <property type="entry name" value="Golgi alpha-mannosidase II"/>
    <property type="match status" value="1"/>
</dbReference>
<dbReference type="InterPro" id="IPR013780">
    <property type="entry name" value="Glyco_hydro_b"/>
</dbReference>
<protein>
    <submittedName>
        <fullName evidence="5">Alpha-glucosidase C-terminal domain-containing protein</fullName>
    </submittedName>
</protein>
<gene>
    <name evidence="5" type="ORF">INF37_00870</name>
</gene>